<feature type="domain" description="Major facilitator superfamily (MFS) profile" evidence="5">
    <location>
        <begin position="11"/>
        <end position="402"/>
    </location>
</feature>
<dbReference type="Pfam" id="PF07690">
    <property type="entry name" value="MFS_1"/>
    <property type="match status" value="1"/>
</dbReference>
<sequence length="410" mass="42889">MNTATKRAASIWPVVLAAGIVLGLSLGQRHSSGLYQLPVVEAFGLTRETFSFAIAVQNIVWGLAQPFSGYLADRFGTARVVFGGALLYVAGVALTTMSDGRLSLTLSAGVLIGLGLAGTAWTVNGAVGRKVPAEMRSRALGAVSAMGALGQFVMLPLGMFLIGVFGWQGALLACAVLLATMAPLALLLREPRAAPAGEPAPVTPAPVTPAPVPIRQALGNRDLWLLWLGFMACGFHLAFIATHLPAYLSDHGIGGGTAALALGLVGLFNIAGTFFFGMMGERHTKKYVLAMLYVARTAVITIYFLVPVSVVSTLVFACAMGFLWLGTAPVTTGLVAHLFGLKSLSTLFGVVFLGHQVGSFLGVWLGGVLFELTGSYDPVWLLSIAIGLFSAAMHLPVREQRPLLAVPAAR</sequence>
<feature type="transmembrane region" description="Helical" evidence="4">
    <location>
        <begin position="79"/>
        <end position="98"/>
    </location>
</feature>
<feature type="transmembrane region" description="Helical" evidence="4">
    <location>
        <begin position="51"/>
        <end position="72"/>
    </location>
</feature>
<dbReference type="InterPro" id="IPR011701">
    <property type="entry name" value="MFS"/>
</dbReference>
<evidence type="ECO:0000313" key="7">
    <source>
        <dbReference type="Proteomes" id="UP000216913"/>
    </source>
</evidence>
<comment type="caution">
    <text evidence="6">The sequence shown here is derived from an EMBL/GenBank/DDBJ whole genome shotgun (WGS) entry which is preliminary data.</text>
</comment>
<feature type="transmembrane region" description="Helical" evidence="4">
    <location>
        <begin position="223"/>
        <end position="241"/>
    </location>
</feature>
<keyword evidence="1 4" id="KW-0812">Transmembrane</keyword>
<feature type="transmembrane region" description="Helical" evidence="4">
    <location>
        <begin position="253"/>
        <end position="276"/>
    </location>
</feature>
<organism evidence="6 7">
    <name type="scientific">Bordetella genomosp. 5</name>
    <dbReference type="NCBI Taxonomy" id="1395608"/>
    <lineage>
        <taxon>Bacteria</taxon>
        <taxon>Pseudomonadati</taxon>
        <taxon>Pseudomonadota</taxon>
        <taxon>Betaproteobacteria</taxon>
        <taxon>Burkholderiales</taxon>
        <taxon>Alcaligenaceae</taxon>
        <taxon>Bordetella</taxon>
    </lineage>
</organism>
<dbReference type="PROSITE" id="PS50850">
    <property type="entry name" value="MFS"/>
    <property type="match status" value="1"/>
</dbReference>
<dbReference type="PANTHER" id="PTHR11360">
    <property type="entry name" value="MONOCARBOXYLATE TRANSPORTER"/>
    <property type="match status" value="1"/>
</dbReference>
<feature type="transmembrane region" description="Helical" evidence="4">
    <location>
        <begin position="139"/>
        <end position="164"/>
    </location>
</feature>
<dbReference type="AlphaFoldDB" id="A0A261TAA6"/>
<keyword evidence="7" id="KW-1185">Reference proteome</keyword>
<dbReference type="InterPro" id="IPR020846">
    <property type="entry name" value="MFS_dom"/>
</dbReference>
<feature type="transmembrane region" description="Helical" evidence="4">
    <location>
        <begin position="346"/>
        <end position="367"/>
    </location>
</feature>
<proteinExistence type="predicted"/>
<feature type="transmembrane region" description="Helical" evidence="4">
    <location>
        <begin position="104"/>
        <end position="127"/>
    </location>
</feature>
<dbReference type="CDD" id="cd17355">
    <property type="entry name" value="MFS_YcxA_like"/>
    <property type="match status" value="1"/>
</dbReference>
<evidence type="ECO:0000256" key="3">
    <source>
        <dbReference type="ARBA" id="ARBA00023136"/>
    </source>
</evidence>
<feature type="transmembrane region" description="Helical" evidence="4">
    <location>
        <begin position="288"/>
        <end position="308"/>
    </location>
</feature>
<reference evidence="6 7" key="1">
    <citation type="submission" date="2017-05" db="EMBL/GenBank/DDBJ databases">
        <title>Complete and WGS of Bordetella genogroups.</title>
        <authorList>
            <person name="Spilker T."/>
            <person name="LiPuma J."/>
        </authorList>
    </citation>
    <scope>NUCLEOTIDE SEQUENCE [LARGE SCALE GENOMIC DNA]</scope>
    <source>
        <strain evidence="6 7">AU10456</strain>
    </source>
</reference>
<evidence type="ECO:0000256" key="1">
    <source>
        <dbReference type="ARBA" id="ARBA00022692"/>
    </source>
</evidence>
<dbReference type="RefSeq" id="WP_094802306.1">
    <property type="nucleotide sequence ID" value="NZ_NEVP01000011.1"/>
</dbReference>
<dbReference type="InterPro" id="IPR050327">
    <property type="entry name" value="Proton-linked_MCT"/>
</dbReference>
<feature type="transmembrane region" description="Helical" evidence="4">
    <location>
        <begin position="314"/>
        <end position="339"/>
    </location>
</feature>
<dbReference type="PANTHER" id="PTHR11360:SF284">
    <property type="entry name" value="EG:103B4.3 PROTEIN-RELATED"/>
    <property type="match status" value="1"/>
</dbReference>
<dbReference type="OrthoDB" id="146345at2"/>
<dbReference type="SUPFAM" id="SSF103473">
    <property type="entry name" value="MFS general substrate transporter"/>
    <property type="match status" value="1"/>
</dbReference>
<protein>
    <submittedName>
        <fullName evidence="6">MFS transporter</fullName>
    </submittedName>
</protein>
<dbReference type="Gene3D" id="1.20.1250.20">
    <property type="entry name" value="MFS general substrate transporter like domains"/>
    <property type="match status" value="2"/>
</dbReference>
<name>A0A261TAA6_9BORD</name>
<evidence type="ECO:0000256" key="4">
    <source>
        <dbReference type="SAM" id="Phobius"/>
    </source>
</evidence>
<dbReference type="EMBL" id="NEVP01000011">
    <property type="protein sequence ID" value="OZI46556.1"/>
    <property type="molecule type" value="Genomic_DNA"/>
</dbReference>
<dbReference type="Proteomes" id="UP000216913">
    <property type="component" value="Unassembled WGS sequence"/>
</dbReference>
<keyword evidence="2 4" id="KW-1133">Transmembrane helix</keyword>
<dbReference type="InterPro" id="IPR036259">
    <property type="entry name" value="MFS_trans_sf"/>
</dbReference>
<evidence type="ECO:0000313" key="6">
    <source>
        <dbReference type="EMBL" id="OZI46556.1"/>
    </source>
</evidence>
<accession>A0A261TAA6</accession>
<evidence type="ECO:0000259" key="5">
    <source>
        <dbReference type="PROSITE" id="PS50850"/>
    </source>
</evidence>
<dbReference type="GO" id="GO:0022857">
    <property type="term" value="F:transmembrane transporter activity"/>
    <property type="evidence" value="ECO:0007669"/>
    <property type="project" value="InterPro"/>
</dbReference>
<keyword evidence="3 4" id="KW-0472">Membrane</keyword>
<feature type="transmembrane region" description="Helical" evidence="4">
    <location>
        <begin position="379"/>
        <end position="397"/>
    </location>
</feature>
<gene>
    <name evidence="6" type="ORF">CAL25_17770</name>
</gene>
<feature type="transmembrane region" description="Helical" evidence="4">
    <location>
        <begin position="170"/>
        <end position="188"/>
    </location>
</feature>
<evidence type="ECO:0000256" key="2">
    <source>
        <dbReference type="ARBA" id="ARBA00022989"/>
    </source>
</evidence>